<evidence type="ECO:0000313" key="3">
    <source>
        <dbReference type="Proteomes" id="UP000290408"/>
    </source>
</evidence>
<feature type="transmembrane region" description="Helical" evidence="1">
    <location>
        <begin position="537"/>
        <end position="558"/>
    </location>
</feature>
<feature type="transmembrane region" description="Helical" evidence="1">
    <location>
        <begin position="18"/>
        <end position="36"/>
    </location>
</feature>
<dbReference type="KEGG" id="jli:EXU32_03145"/>
<feature type="transmembrane region" description="Helical" evidence="1">
    <location>
        <begin position="444"/>
        <end position="465"/>
    </location>
</feature>
<keyword evidence="3" id="KW-1185">Reference proteome</keyword>
<feature type="transmembrane region" description="Helical" evidence="1">
    <location>
        <begin position="233"/>
        <end position="253"/>
    </location>
</feature>
<proteinExistence type="predicted"/>
<feature type="transmembrane region" description="Helical" evidence="1">
    <location>
        <begin position="206"/>
        <end position="227"/>
    </location>
</feature>
<gene>
    <name evidence="2" type="ORF">EXU32_03145</name>
</gene>
<feature type="transmembrane region" description="Helical" evidence="1">
    <location>
        <begin position="42"/>
        <end position="61"/>
    </location>
</feature>
<dbReference type="STRING" id="1216970.GCA_001570985_00416"/>
<feature type="transmembrane region" description="Helical" evidence="1">
    <location>
        <begin position="348"/>
        <end position="366"/>
    </location>
</feature>
<dbReference type="EMBL" id="CP036164">
    <property type="protein sequence ID" value="QBF45349.1"/>
    <property type="molecule type" value="Genomic_DNA"/>
</dbReference>
<reference evidence="2 3" key="1">
    <citation type="submission" date="2019-02" db="EMBL/GenBank/DDBJ databases">
        <title>Genomic data mining of an Antarctic deep-sea actinobacterium, Janibacterlimosus P3-3-X1.</title>
        <authorList>
            <person name="Liao L."/>
            <person name="Chen B."/>
        </authorList>
    </citation>
    <scope>NUCLEOTIDE SEQUENCE [LARGE SCALE GENOMIC DNA]</scope>
    <source>
        <strain evidence="2 3">P3-3-X1</strain>
    </source>
</reference>
<feature type="transmembrane region" description="Helical" evidence="1">
    <location>
        <begin position="477"/>
        <end position="499"/>
    </location>
</feature>
<keyword evidence="1" id="KW-1133">Transmembrane helix</keyword>
<evidence type="ECO:0008006" key="4">
    <source>
        <dbReference type="Google" id="ProtNLM"/>
    </source>
</evidence>
<protein>
    <recommendedName>
        <fullName evidence="4">Glycosyltransferase RgtA/B/C/D-like domain-containing protein</fullName>
    </recommendedName>
</protein>
<feature type="transmembrane region" description="Helical" evidence="1">
    <location>
        <begin position="174"/>
        <end position="199"/>
    </location>
</feature>
<organism evidence="2 3">
    <name type="scientific">Janibacter limosus</name>
    <dbReference type="NCBI Taxonomy" id="53458"/>
    <lineage>
        <taxon>Bacteria</taxon>
        <taxon>Bacillati</taxon>
        <taxon>Actinomycetota</taxon>
        <taxon>Actinomycetes</taxon>
        <taxon>Micrococcales</taxon>
        <taxon>Intrasporangiaceae</taxon>
        <taxon>Janibacter</taxon>
    </lineage>
</organism>
<feature type="transmembrane region" description="Helical" evidence="1">
    <location>
        <begin position="314"/>
        <end position="336"/>
    </location>
</feature>
<sequence length="700" mass="73611">MDTPTAERADLAPLLERTVVAAGLWVVLLGFVGSVIAWLGAWIPAVGFTTALVTAALAVRLSRHLPAPAGRPLGPAAAGALVLGVIAVTVWTGATHSEQVLPRRDSASYLQATIYLAETGSRPVAVDAATIGGPQTLAEDGLTLEAPAFYEIGSPADPSVQPQFMPGPALVYSLPWWAGGSTATLWTPAVIGGLALLAIGLLVGRVVAPSAAAPAALLVGACFPWLHTARSTYSEPLAGLTLGAGFLALTLLLRAADDTREESAAQTADRRLRGAALVAGALIGGTAIVRIDALRETMLLIPVAAVLLARSRGWARHLLGGAVGTTLAGFAVAGVMSWRYLGEIGGSLVPLVGLVVLMSIGCWWLLRRARAGWSLPDRLTARLPVVLAGAVVVVGVLLALRPSFMTTRQDPRDPGAMYVARMQAELGLPIDGGRTYAEHSVDWLAWWIGPIAVTISLVVLAVLAHRLGTWWAKGGPLPAWSAALVVTTGSTLLTLVRPGITPDHPWADRRLLIALPLALVLCVAAAWWAGARARERWGSAAGATVLVVLLAATAVPTAMATWPHRAERVEAGGLAAARTYCDALEPDDVVLAVDDWAVNHWTQVTRGMCGVPSVATTGKLRDDPQQVLAAARRLDERVRARGGRVLLVAHKEPQTLQDLGATDVRVVLDTQLMEDAQELTRRPEGLDPLRLVVWTGRVPR</sequence>
<dbReference type="Proteomes" id="UP000290408">
    <property type="component" value="Chromosome"/>
</dbReference>
<name>A0A4P6MQW8_9MICO</name>
<dbReference type="OrthoDB" id="5196235at2"/>
<keyword evidence="1" id="KW-0472">Membrane</keyword>
<feature type="transmembrane region" description="Helical" evidence="1">
    <location>
        <begin position="73"/>
        <end position="94"/>
    </location>
</feature>
<evidence type="ECO:0000256" key="1">
    <source>
        <dbReference type="SAM" id="Phobius"/>
    </source>
</evidence>
<dbReference type="RefSeq" id="WP_130628589.1">
    <property type="nucleotide sequence ID" value="NZ_CP036164.1"/>
</dbReference>
<dbReference type="AlphaFoldDB" id="A0A4P6MQW8"/>
<feature type="transmembrane region" description="Helical" evidence="1">
    <location>
        <begin position="381"/>
        <end position="400"/>
    </location>
</feature>
<evidence type="ECO:0000313" key="2">
    <source>
        <dbReference type="EMBL" id="QBF45349.1"/>
    </source>
</evidence>
<feature type="transmembrane region" description="Helical" evidence="1">
    <location>
        <begin position="511"/>
        <end position="531"/>
    </location>
</feature>
<keyword evidence="1" id="KW-0812">Transmembrane</keyword>
<accession>A0A4P6MQW8</accession>